<keyword evidence="1" id="KW-0472">Membrane</keyword>
<keyword evidence="1" id="KW-0812">Transmembrane</keyword>
<reference evidence="2" key="1">
    <citation type="submission" date="2023-06" db="EMBL/GenBank/DDBJ databases">
        <authorList>
            <consortium name="Lawrence Berkeley National Laboratory"/>
            <person name="Ahrendt S."/>
            <person name="Sahu N."/>
            <person name="Indic B."/>
            <person name="Wong-Bajracharya J."/>
            <person name="Merenyi Z."/>
            <person name="Ke H.-M."/>
            <person name="Monk M."/>
            <person name="Kocsube S."/>
            <person name="Drula E."/>
            <person name="Lipzen A."/>
            <person name="Balint B."/>
            <person name="Henrissat B."/>
            <person name="Andreopoulos B."/>
            <person name="Martin F.M."/>
            <person name="Harder C.B."/>
            <person name="Rigling D."/>
            <person name="Ford K.L."/>
            <person name="Foster G.D."/>
            <person name="Pangilinan J."/>
            <person name="Papanicolaou A."/>
            <person name="Barry K."/>
            <person name="LaButti K."/>
            <person name="Viragh M."/>
            <person name="Koriabine M."/>
            <person name="Yan M."/>
            <person name="Riley R."/>
            <person name="Champramary S."/>
            <person name="Plett K.L."/>
            <person name="Tsai I.J."/>
            <person name="Slot J."/>
            <person name="Sipos G."/>
            <person name="Plett J."/>
            <person name="Nagy L.G."/>
            <person name="Grigoriev I.V."/>
        </authorList>
    </citation>
    <scope>NUCLEOTIDE SEQUENCE</scope>
    <source>
        <strain evidence="2">ICMP 16352</strain>
    </source>
</reference>
<dbReference type="EMBL" id="JAUEPR010000064">
    <property type="protein sequence ID" value="KAK0468913.1"/>
    <property type="molecule type" value="Genomic_DNA"/>
</dbReference>
<accession>A0AA39TX05</accession>
<dbReference type="AlphaFoldDB" id="A0AA39TX05"/>
<proteinExistence type="predicted"/>
<feature type="non-terminal residue" evidence="2">
    <location>
        <position position="1"/>
    </location>
</feature>
<keyword evidence="1" id="KW-1133">Transmembrane helix</keyword>
<evidence type="ECO:0000313" key="3">
    <source>
        <dbReference type="Proteomes" id="UP001175227"/>
    </source>
</evidence>
<feature type="transmembrane region" description="Helical" evidence="1">
    <location>
        <begin position="20"/>
        <end position="40"/>
    </location>
</feature>
<gene>
    <name evidence="2" type="ORF">IW261DRAFT_1516966</name>
</gene>
<protein>
    <submittedName>
        <fullName evidence="2">Uncharacterized protein</fullName>
    </submittedName>
</protein>
<keyword evidence="3" id="KW-1185">Reference proteome</keyword>
<feature type="transmembrane region" description="Helical" evidence="1">
    <location>
        <begin position="46"/>
        <end position="64"/>
    </location>
</feature>
<evidence type="ECO:0000256" key="1">
    <source>
        <dbReference type="SAM" id="Phobius"/>
    </source>
</evidence>
<evidence type="ECO:0000313" key="2">
    <source>
        <dbReference type="EMBL" id="KAK0468913.1"/>
    </source>
</evidence>
<name>A0AA39TX05_9AGAR</name>
<comment type="caution">
    <text evidence="2">The sequence shown here is derived from an EMBL/GenBank/DDBJ whole genome shotgun (WGS) entry which is preliminary data.</text>
</comment>
<organism evidence="2 3">
    <name type="scientific">Armillaria novae-zelandiae</name>
    <dbReference type="NCBI Taxonomy" id="153914"/>
    <lineage>
        <taxon>Eukaryota</taxon>
        <taxon>Fungi</taxon>
        <taxon>Dikarya</taxon>
        <taxon>Basidiomycota</taxon>
        <taxon>Agaricomycotina</taxon>
        <taxon>Agaricomycetes</taxon>
        <taxon>Agaricomycetidae</taxon>
        <taxon>Agaricales</taxon>
        <taxon>Marasmiineae</taxon>
        <taxon>Physalacriaceae</taxon>
        <taxon>Armillaria</taxon>
    </lineage>
</organism>
<dbReference type="Proteomes" id="UP001175227">
    <property type="component" value="Unassembled WGS sequence"/>
</dbReference>
<feature type="non-terminal residue" evidence="2">
    <location>
        <position position="80"/>
    </location>
</feature>
<sequence length="80" mass="9333">QSSFFFSLSFGVCVLRYSSLAVCFFCIYCCLVMTLCVLLSLLWSTILYHCILIHCIFQVFTRMYSRQKKRLLSGCMISFV</sequence>